<feature type="domain" description="Beta-lactamase-related" evidence="3">
    <location>
        <begin position="56"/>
        <end position="378"/>
    </location>
</feature>
<evidence type="ECO:0000313" key="5">
    <source>
        <dbReference type="EMBL" id="OAQ69749.1"/>
    </source>
</evidence>
<evidence type="ECO:0000259" key="4">
    <source>
        <dbReference type="Pfam" id="PF11954"/>
    </source>
</evidence>
<dbReference type="Proteomes" id="UP000078397">
    <property type="component" value="Unassembled WGS sequence"/>
</dbReference>
<organism evidence="5 6">
    <name type="scientific">Pochonia chlamydosporia 170</name>
    <dbReference type="NCBI Taxonomy" id="1380566"/>
    <lineage>
        <taxon>Eukaryota</taxon>
        <taxon>Fungi</taxon>
        <taxon>Dikarya</taxon>
        <taxon>Ascomycota</taxon>
        <taxon>Pezizomycotina</taxon>
        <taxon>Sordariomycetes</taxon>
        <taxon>Hypocreomycetidae</taxon>
        <taxon>Hypocreales</taxon>
        <taxon>Clavicipitaceae</taxon>
        <taxon>Pochonia</taxon>
    </lineage>
</organism>
<dbReference type="InterPro" id="IPR050491">
    <property type="entry name" value="AmpC-like"/>
</dbReference>
<dbReference type="Gene3D" id="3.40.710.10">
    <property type="entry name" value="DD-peptidase/beta-lactamase superfamily"/>
    <property type="match status" value="1"/>
</dbReference>
<dbReference type="EMBL" id="LSBJ02000002">
    <property type="protein sequence ID" value="OAQ69749.1"/>
    <property type="molecule type" value="Genomic_DNA"/>
</dbReference>
<feature type="chain" id="PRO_5008102118" evidence="2">
    <location>
        <begin position="26"/>
        <end position="549"/>
    </location>
</feature>
<dbReference type="RefSeq" id="XP_018146286.1">
    <property type="nucleotide sequence ID" value="XM_018291030.1"/>
</dbReference>
<dbReference type="PANTHER" id="PTHR46825:SF9">
    <property type="entry name" value="BETA-LACTAMASE-RELATED DOMAIN-CONTAINING PROTEIN"/>
    <property type="match status" value="1"/>
</dbReference>
<name>A0A179FXQ1_METCM</name>
<dbReference type="InterPro" id="IPR021860">
    <property type="entry name" value="Peptidase_S12_Pab87-rel_C"/>
</dbReference>
<sequence length="549" mass="60263">MARIRRLGLPAAALLLAIQCPISIASRFQQPIVGAGAAARDHSTPGNPFTDEFGEYITDLLEEWKVPGVSIAVIDGQEGYGFAILPDTPATPETLWHGGSTTKAFVDATLAHLISNGSYHVLEGGWSTPISSIIRDDFVLQDEWSTNHITLEDAASHRTGMPRHDLSWARLRDGKRVSNQDIVRNLRNLPPTAPPRVIWQYCNLMYITLAHVIETVTGEGLKDALRDVIWGPLGMTSTYLDRQEAEDRGEPLAHGYVWDPKTKEYSPVSDTVRESSGAGGIVSNVLDYSKWLKCLLYQTGPFSNSTHAEIRKPRMVEETEPSRGNDVELYGLGWGRTVLHGQVVYSHNGGTGAFGTDVYWLPDLQYAVAMFGNTAGSSNSVEALVIRKLIEDKLKIPADQRVDLSSGLKKQVEDHRYKLDHAAEILYPNLPSPTLPPSKKPSSLVGTYVDAGYGTLQIKEAVDPEDASSTVLVGDRGDMIMPFDFVLRHVSGDYWIMYLGSSKAPRELGDAVAAKFSFGADGQASGLEVTWDQARPGLKEVKVLFNKME</sequence>
<dbReference type="OrthoDB" id="4933909at2759"/>
<keyword evidence="6" id="KW-1185">Reference proteome</keyword>
<dbReference type="AlphaFoldDB" id="A0A179FXQ1"/>
<evidence type="ECO:0000256" key="2">
    <source>
        <dbReference type="SAM" id="SignalP"/>
    </source>
</evidence>
<dbReference type="Pfam" id="PF00144">
    <property type="entry name" value="Beta-lactamase"/>
    <property type="match status" value="1"/>
</dbReference>
<protein>
    <submittedName>
        <fullName evidence="5">Penicillin-binding protein</fullName>
    </submittedName>
</protein>
<dbReference type="KEGG" id="pchm:VFPPC_13253"/>
<dbReference type="GeneID" id="28855024"/>
<reference evidence="5 6" key="1">
    <citation type="journal article" date="2016" name="PLoS Pathog.">
        <title>Biosynthesis of antibiotic leucinostatins in bio-control fungus Purpureocillium lilacinum and their inhibition on phytophthora revealed by genome mining.</title>
        <authorList>
            <person name="Wang G."/>
            <person name="Liu Z."/>
            <person name="Lin R."/>
            <person name="Li E."/>
            <person name="Mao Z."/>
            <person name="Ling J."/>
            <person name="Yang Y."/>
            <person name="Yin W.B."/>
            <person name="Xie B."/>
        </authorList>
    </citation>
    <scope>NUCLEOTIDE SEQUENCE [LARGE SCALE GENOMIC DNA]</scope>
    <source>
        <strain evidence="5">170</strain>
    </source>
</reference>
<keyword evidence="2" id="KW-0732">Signal</keyword>
<gene>
    <name evidence="5" type="ORF">VFPPC_13253</name>
</gene>
<feature type="domain" description="Peptidase S12 Pab87-related C-terminal" evidence="4">
    <location>
        <begin position="433"/>
        <end position="532"/>
    </location>
</feature>
<evidence type="ECO:0000313" key="6">
    <source>
        <dbReference type="Proteomes" id="UP000078397"/>
    </source>
</evidence>
<comment type="caution">
    <text evidence="5">The sequence shown here is derived from an EMBL/GenBank/DDBJ whole genome shotgun (WGS) entry which is preliminary data.</text>
</comment>
<dbReference type="SUPFAM" id="SSF56601">
    <property type="entry name" value="beta-lactamase/transpeptidase-like"/>
    <property type="match status" value="1"/>
</dbReference>
<dbReference type="Pfam" id="PF11954">
    <property type="entry name" value="DUF3471"/>
    <property type="match status" value="1"/>
</dbReference>
<comment type="similarity">
    <text evidence="1">Belongs to the peptidase S12 family.</text>
</comment>
<dbReference type="PANTHER" id="PTHR46825">
    <property type="entry name" value="D-ALANYL-D-ALANINE-CARBOXYPEPTIDASE/ENDOPEPTIDASE AMPH"/>
    <property type="match status" value="1"/>
</dbReference>
<accession>A0A179FXQ1</accession>
<proteinExistence type="inferred from homology"/>
<evidence type="ECO:0000259" key="3">
    <source>
        <dbReference type="Pfam" id="PF00144"/>
    </source>
</evidence>
<dbReference type="InterPro" id="IPR012338">
    <property type="entry name" value="Beta-lactam/transpept-like"/>
</dbReference>
<dbReference type="InterPro" id="IPR001466">
    <property type="entry name" value="Beta-lactam-related"/>
</dbReference>
<evidence type="ECO:0000256" key="1">
    <source>
        <dbReference type="ARBA" id="ARBA00038215"/>
    </source>
</evidence>
<feature type="signal peptide" evidence="2">
    <location>
        <begin position="1"/>
        <end position="25"/>
    </location>
</feature>
<dbReference type="STRING" id="1380566.A0A179FXQ1"/>